<keyword evidence="7 10" id="KW-0342">GTP-binding</keyword>
<dbReference type="RefSeq" id="WP_014798509.1">
    <property type="nucleotide sequence ID" value="NC_018018.1"/>
</dbReference>
<dbReference type="STRING" id="880071.Fleli_2717"/>
<feature type="domain" description="EngB-type G" evidence="12">
    <location>
        <begin position="22"/>
        <end position="197"/>
    </location>
</feature>
<dbReference type="InterPro" id="IPR006073">
    <property type="entry name" value="GTP-bd"/>
</dbReference>
<evidence type="ECO:0000256" key="2">
    <source>
        <dbReference type="ARBA" id="ARBA00009638"/>
    </source>
</evidence>
<feature type="compositionally biased region" description="Basic residues" evidence="11">
    <location>
        <begin position="223"/>
        <end position="234"/>
    </location>
</feature>
<dbReference type="Gene3D" id="3.40.50.300">
    <property type="entry name" value="P-loop containing nucleotide triphosphate hydrolases"/>
    <property type="match status" value="1"/>
</dbReference>
<name>I4AM87_BERLS</name>
<organism evidence="13 14">
    <name type="scientific">Bernardetia litoralis (strain ATCC 23117 / DSM 6794 / NBRC 15988 / NCIMB 1366 / Fx l1 / Sio-4)</name>
    <name type="common">Flexibacter litoralis</name>
    <dbReference type="NCBI Taxonomy" id="880071"/>
    <lineage>
        <taxon>Bacteria</taxon>
        <taxon>Pseudomonadati</taxon>
        <taxon>Bacteroidota</taxon>
        <taxon>Cytophagia</taxon>
        <taxon>Cytophagales</taxon>
        <taxon>Bernardetiaceae</taxon>
        <taxon>Bernardetia</taxon>
    </lineage>
</organism>
<proteinExistence type="inferred from homology"/>
<dbReference type="eggNOG" id="COG0218">
    <property type="taxonomic scope" value="Bacteria"/>
</dbReference>
<dbReference type="GO" id="GO:0005525">
    <property type="term" value="F:GTP binding"/>
    <property type="evidence" value="ECO:0007669"/>
    <property type="project" value="UniProtKB-UniRule"/>
</dbReference>
<dbReference type="GO" id="GO:0000917">
    <property type="term" value="P:division septum assembly"/>
    <property type="evidence" value="ECO:0007669"/>
    <property type="project" value="UniProtKB-KW"/>
</dbReference>
<dbReference type="PATRIC" id="fig|880071.3.peg.2704"/>
<dbReference type="OrthoDB" id="9804921at2"/>
<keyword evidence="5 10" id="KW-0547">Nucleotide-binding</keyword>
<dbReference type="SUPFAM" id="SSF52540">
    <property type="entry name" value="P-loop containing nucleoside triphosphate hydrolases"/>
    <property type="match status" value="1"/>
</dbReference>
<comment type="function">
    <text evidence="10">Necessary for normal cell division and for the maintenance of normal septation.</text>
</comment>
<evidence type="ECO:0000256" key="7">
    <source>
        <dbReference type="ARBA" id="ARBA00023134"/>
    </source>
</evidence>
<dbReference type="PROSITE" id="PS51706">
    <property type="entry name" value="G_ENGB"/>
    <property type="match status" value="1"/>
</dbReference>
<dbReference type="CDD" id="cd01876">
    <property type="entry name" value="YihA_EngB"/>
    <property type="match status" value="1"/>
</dbReference>
<evidence type="ECO:0000313" key="14">
    <source>
        <dbReference type="Proteomes" id="UP000006054"/>
    </source>
</evidence>
<evidence type="ECO:0000256" key="6">
    <source>
        <dbReference type="ARBA" id="ARBA00022842"/>
    </source>
</evidence>
<sequence>MNINTAKFLESNPSFKTCPSPHMPEYAFIGRSNVGKSSLINAMTNRNSLAKTSSTPGKTQLINHFLINENWYLVDLPGYGWARVSKSKRLDFEGLITEYLSERKNLVVTFVLVDIRHEPQAIDLEFFEWLAENEIPFAIVFTKADKLNNSKLVASLERYETVLKSRWEALPPNFITSAVKNEGTEDILEYIEKYNKVLEEKFSQIQPIKVNKEELPQPQKPVVQRKKYNQHKPYKKEESENELNDFEKNAPKLSKYASPRKTNSKYTVPFSHSTKSDKPKNTGKRPAQNVKRNSKAAEKKEFGREESKKFTKKPYKGDAKNTPKNSTSTRNRTSPKPTTFKGKPQRPKK</sequence>
<dbReference type="NCBIfam" id="TIGR03598">
    <property type="entry name" value="GTPase_YsxC"/>
    <property type="match status" value="1"/>
</dbReference>
<dbReference type="KEGG" id="fli:Fleli_2717"/>
<keyword evidence="4" id="KW-0479">Metal-binding</keyword>
<feature type="compositionally biased region" description="Polar residues" evidence="11">
    <location>
        <begin position="260"/>
        <end position="273"/>
    </location>
</feature>
<dbReference type="GO" id="GO:0046872">
    <property type="term" value="F:metal ion binding"/>
    <property type="evidence" value="ECO:0007669"/>
    <property type="project" value="UniProtKB-KW"/>
</dbReference>
<dbReference type="InterPro" id="IPR019987">
    <property type="entry name" value="GTP-bd_ribosome_bio_YsxC"/>
</dbReference>
<evidence type="ECO:0000256" key="8">
    <source>
        <dbReference type="ARBA" id="ARBA00023210"/>
    </source>
</evidence>
<keyword evidence="3 10" id="KW-0132">Cell division</keyword>
<evidence type="ECO:0000256" key="3">
    <source>
        <dbReference type="ARBA" id="ARBA00022618"/>
    </source>
</evidence>
<evidence type="ECO:0000256" key="9">
    <source>
        <dbReference type="ARBA" id="ARBA00023306"/>
    </source>
</evidence>
<feature type="region of interest" description="Disordered" evidence="11">
    <location>
        <begin position="216"/>
        <end position="349"/>
    </location>
</feature>
<protein>
    <recommendedName>
        <fullName evidence="10">Probable GTP-binding protein EngB</fullName>
    </recommendedName>
</protein>
<reference evidence="14" key="1">
    <citation type="submission" date="2012-06" db="EMBL/GenBank/DDBJ databases">
        <title>The complete genome of Flexibacter litoralis DSM 6794.</title>
        <authorList>
            <person name="Lucas S."/>
            <person name="Copeland A."/>
            <person name="Lapidus A."/>
            <person name="Glavina del Rio T."/>
            <person name="Dalin E."/>
            <person name="Tice H."/>
            <person name="Bruce D."/>
            <person name="Goodwin L."/>
            <person name="Pitluck S."/>
            <person name="Peters L."/>
            <person name="Ovchinnikova G."/>
            <person name="Lu M."/>
            <person name="Kyrpides N."/>
            <person name="Mavromatis K."/>
            <person name="Ivanova N."/>
            <person name="Brettin T."/>
            <person name="Detter J.C."/>
            <person name="Han C."/>
            <person name="Larimer F."/>
            <person name="Land M."/>
            <person name="Hauser L."/>
            <person name="Markowitz V."/>
            <person name="Cheng J.-F."/>
            <person name="Hugenholtz P."/>
            <person name="Woyke T."/>
            <person name="Wu D."/>
            <person name="Spring S."/>
            <person name="Lang E."/>
            <person name="Kopitz M."/>
            <person name="Brambilla E."/>
            <person name="Klenk H.-P."/>
            <person name="Eisen J.A."/>
        </authorList>
    </citation>
    <scope>NUCLEOTIDE SEQUENCE [LARGE SCALE GENOMIC DNA]</scope>
    <source>
        <strain evidence="14">ATCC 23117 / DSM 6794 / NBRC 15988 / NCIMB 1366 / Sio-4</strain>
    </source>
</reference>
<evidence type="ECO:0000256" key="4">
    <source>
        <dbReference type="ARBA" id="ARBA00022723"/>
    </source>
</evidence>
<dbReference type="PANTHER" id="PTHR11649">
    <property type="entry name" value="MSS1/TRME-RELATED GTP-BINDING PROTEIN"/>
    <property type="match status" value="1"/>
</dbReference>
<keyword evidence="8 10" id="KW-0717">Septation</keyword>
<evidence type="ECO:0000256" key="5">
    <source>
        <dbReference type="ARBA" id="ARBA00022741"/>
    </source>
</evidence>
<dbReference type="PANTHER" id="PTHR11649:SF13">
    <property type="entry name" value="ENGB-TYPE G DOMAIN-CONTAINING PROTEIN"/>
    <property type="match status" value="1"/>
</dbReference>
<dbReference type="InterPro" id="IPR027417">
    <property type="entry name" value="P-loop_NTPase"/>
</dbReference>
<evidence type="ECO:0000256" key="1">
    <source>
        <dbReference type="ARBA" id="ARBA00001946"/>
    </source>
</evidence>
<dbReference type="FunFam" id="3.40.50.300:FF:000098">
    <property type="entry name" value="Probable GTP-binding protein EngB"/>
    <property type="match status" value="1"/>
</dbReference>
<comment type="cofactor">
    <cofactor evidence="1">
        <name>Mg(2+)</name>
        <dbReference type="ChEBI" id="CHEBI:18420"/>
    </cofactor>
</comment>
<dbReference type="Proteomes" id="UP000006054">
    <property type="component" value="Chromosome"/>
</dbReference>
<evidence type="ECO:0000256" key="10">
    <source>
        <dbReference type="HAMAP-Rule" id="MF_00321"/>
    </source>
</evidence>
<dbReference type="AlphaFoldDB" id="I4AM87"/>
<dbReference type="HOGENOM" id="CLU_793989_0_0_10"/>
<dbReference type="EMBL" id="CP003345">
    <property type="protein sequence ID" value="AFM05072.1"/>
    <property type="molecule type" value="Genomic_DNA"/>
</dbReference>
<keyword evidence="9 10" id="KW-0131">Cell cycle</keyword>
<feature type="compositionally biased region" description="Basic and acidic residues" evidence="11">
    <location>
        <begin position="295"/>
        <end position="321"/>
    </location>
</feature>
<evidence type="ECO:0000313" key="13">
    <source>
        <dbReference type="EMBL" id="AFM05072.1"/>
    </source>
</evidence>
<feature type="compositionally biased region" description="Polar residues" evidence="11">
    <location>
        <begin position="322"/>
        <end position="337"/>
    </location>
</feature>
<dbReference type="Pfam" id="PF01926">
    <property type="entry name" value="MMR_HSR1"/>
    <property type="match status" value="1"/>
</dbReference>
<comment type="similarity">
    <text evidence="2 10">Belongs to the TRAFAC class TrmE-Era-EngA-EngB-Septin-like GTPase superfamily. EngB GTPase family.</text>
</comment>
<gene>
    <name evidence="10" type="primary">engB</name>
    <name evidence="13" type="ordered locus">Fleli_2717</name>
</gene>
<keyword evidence="6" id="KW-0460">Magnesium</keyword>
<evidence type="ECO:0000259" key="12">
    <source>
        <dbReference type="PROSITE" id="PS51706"/>
    </source>
</evidence>
<dbReference type="InterPro" id="IPR030393">
    <property type="entry name" value="G_ENGB_dom"/>
</dbReference>
<keyword evidence="14" id="KW-1185">Reference proteome</keyword>
<accession>I4AM87</accession>
<dbReference type="HAMAP" id="MF_00321">
    <property type="entry name" value="GTPase_EngB"/>
    <property type="match status" value="1"/>
</dbReference>
<evidence type="ECO:0000256" key="11">
    <source>
        <dbReference type="SAM" id="MobiDB-lite"/>
    </source>
</evidence>